<feature type="transmembrane region" description="Helical" evidence="1">
    <location>
        <begin position="179"/>
        <end position="209"/>
    </location>
</feature>
<feature type="transmembrane region" description="Helical" evidence="1">
    <location>
        <begin position="76"/>
        <end position="95"/>
    </location>
</feature>
<feature type="transmembrane region" description="Helical" evidence="1">
    <location>
        <begin position="50"/>
        <end position="70"/>
    </location>
</feature>
<organism evidence="2 3">
    <name type="scientific">Duncaniella freteri</name>
    <dbReference type="NCBI Taxonomy" id="2530391"/>
    <lineage>
        <taxon>Bacteria</taxon>
        <taxon>Pseudomonadati</taxon>
        <taxon>Bacteroidota</taxon>
        <taxon>Bacteroidia</taxon>
        <taxon>Bacteroidales</taxon>
        <taxon>Muribaculaceae</taxon>
        <taxon>Duncaniella</taxon>
    </lineage>
</organism>
<feature type="transmembrane region" description="Helical" evidence="1">
    <location>
        <begin position="352"/>
        <end position="384"/>
    </location>
</feature>
<keyword evidence="3" id="KW-1185">Reference proteome</keyword>
<feature type="transmembrane region" description="Helical" evidence="1">
    <location>
        <begin position="317"/>
        <end position="340"/>
    </location>
</feature>
<dbReference type="EMBL" id="SJSA01000002">
    <property type="protein sequence ID" value="TGG36749.1"/>
    <property type="molecule type" value="Genomic_DNA"/>
</dbReference>
<dbReference type="AlphaFoldDB" id="A0A4Z0V0W0"/>
<dbReference type="GeneID" id="82150712"/>
<dbReference type="RefSeq" id="WP_135472460.1">
    <property type="nucleotide sequence ID" value="NZ_CASJPC010000020.1"/>
</dbReference>
<accession>A0A4Z0V0W0</accession>
<keyword evidence="1" id="KW-1133">Transmembrane helix</keyword>
<sequence length="403" mass="46696">MALKYIFLFFCFFPYIQIVPLSTDSQPYGLIFGGLIVFLNKSWKLNKDLFMLFLIAITSIFIFFFSPFDFNSIRSLVNYISIFIIAWATYIVLSDRESFSFNLFKKCVYVWLVFGLVQQFVYRPFGSFLISRLWVGYGDRGMSALAPEPTFYAIICVLFSIICFLNFSNEKEYKRIQILLLIQIVLLSRSATIIMFGGFAIMVYCIFILMRRNLASFMSVIIVTAIMVIIVPILLPYITQYRVGKLLSLFIENPALFITSDDSVNERFTHAFFPIHGFCTNYGLPHFYGNFQEYLNTIYNSGEFSEYISFFRNNSRIMSGFGSIFFELGFIAILLVYIIIHDFIIIGRKRQSSFLFCLMFLIVLLNAMPFSNSLIGFVIGNIIYCSDKILIKKHLSCNVTTHI</sequence>
<evidence type="ECO:0008006" key="4">
    <source>
        <dbReference type="Google" id="ProtNLM"/>
    </source>
</evidence>
<evidence type="ECO:0000313" key="2">
    <source>
        <dbReference type="EMBL" id="TGG36749.1"/>
    </source>
</evidence>
<keyword evidence="1" id="KW-0472">Membrane</keyword>
<gene>
    <name evidence="2" type="ORF">EZ315_13020</name>
</gene>
<reference evidence="2 3" key="1">
    <citation type="submission" date="2019-02" db="EMBL/GenBank/DDBJ databases">
        <title>Isolation and identification of novel species under the genus Muribaculum.</title>
        <authorList>
            <person name="Miyake S."/>
            <person name="Ding Y."/>
            <person name="Low A."/>
            <person name="Soh M."/>
            <person name="Seedorf H."/>
        </authorList>
    </citation>
    <scope>NUCLEOTIDE SEQUENCE [LARGE SCALE GENOMIC DNA]</scope>
    <source>
        <strain evidence="2 3">TLL-A3</strain>
    </source>
</reference>
<comment type="caution">
    <text evidence="2">The sequence shown here is derived from an EMBL/GenBank/DDBJ whole genome shotgun (WGS) entry which is preliminary data.</text>
</comment>
<feature type="transmembrane region" description="Helical" evidence="1">
    <location>
        <begin position="107"/>
        <end position="130"/>
    </location>
</feature>
<feature type="transmembrane region" description="Helical" evidence="1">
    <location>
        <begin position="215"/>
        <end position="238"/>
    </location>
</feature>
<protein>
    <recommendedName>
        <fullName evidence="4">O-antigen ligase domain-containing protein</fullName>
    </recommendedName>
</protein>
<proteinExistence type="predicted"/>
<evidence type="ECO:0000313" key="3">
    <source>
        <dbReference type="Proteomes" id="UP000297635"/>
    </source>
</evidence>
<evidence type="ECO:0000256" key="1">
    <source>
        <dbReference type="SAM" id="Phobius"/>
    </source>
</evidence>
<keyword evidence="1" id="KW-0812">Transmembrane</keyword>
<dbReference type="Proteomes" id="UP000297635">
    <property type="component" value="Unassembled WGS sequence"/>
</dbReference>
<feature type="transmembrane region" description="Helical" evidence="1">
    <location>
        <begin position="150"/>
        <end position="167"/>
    </location>
</feature>
<name>A0A4Z0V0W0_9BACT</name>